<comment type="pathway">
    <text evidence="3">tRNA modification; 5-methoxycarbonylmethyl-2-thiouridine-tRNA biosynthesis.</text>
</comment>
<dbReference type="InterPro" id="IPR011047">
    <property type="entry name" value="Quinoprotein_ADH-like_sf"/>
</dbReference>
<comment type="caution">
    <text evidence="12">The sequence shown here is derived from an EMBL/GenBank/DDBJ whole genome shotgun (WGS) entry which is preliminary data.</text>
</comment>
<dbReference type="UniPathway" id="UPA00988"/>
<sequence>MAQPTEGKVRLVGIDYQVGPNRVAHTGSWGVNNLFAYGAGCNIAIYNPEKCKITTMLRGHTDRVNCVRWVHNTVISDSFAERWFNPENILVSGGADHRLIVWTQDQRGEWIVTNKLKEHKDSITSLSSLLNPDGSILVSSTSADNTTIVWKREAGSNDFKVLQRLEHKPKMMECSAMSHIPNTETPVLALGGVDSLIHVYIQNDQGNFVRVVQLQGHEDWIRGVEFALCDDGDLLLASCSQDTKIRLWRLGKVTADTENMLASLRGKSEGVTSLSSKGHLFNYRSTKYQISLESVLSAHEEWVYSARWAFPTKIDGKYHQDLCLVSASMDRSMIMWSFSPSSGVWIDQVKVGEVGGNTLGFYGGFLSRDGHYLLAHGYNGSLHMWSDENPDRAWRAHIVPSGHFAPVMDMDWDSEGDYLLSVSEDQTARCFSEWREKGTWHEIARPAVHGHDFNCISFLNGRDHSFVAGAEEKVIRLFDAPQTFVDTLSNISHVQSQADSNRPLGANVPPLGLSNKPIVAGEDSGKFKEENEYDVAPAPAPVTHQVPPLEEHLFQSTLWPEIQKLYGHPNEMVAVCSSRSGHLIASACKGSQPDESSIRVWDTKTWKEISKLTVHKLSVAQLEFSHDDTRLLSVSRDRSFCIFKMGDDRTIEVEKFFKSAHERIIWSGAWSHDDRFIATGSRDKMVKLWVREENDWKNISSLPAFSCGVTSVCWLSFKSKRNTSTLAVGLEDGSISIWMVQDDGKNEKVYELPQESCHGEAIRRMRWRQKKSLEGRVQLASCSMDHSVRVHSFEFEE</sequence>
<evidence type="ECO:0000256" key="1">
    <source>
        <dbReference type="ARBA" id="ARBA00004123"/>
    </source>
</evidence>
<dbReference type="InterPro" id="IPR015943">
    <property type="entry name" value="WD40/YVTN_repeat-like_dom_sf"/>
</dbReference>
<dbReference type="OrthoDB" id="27911at2759"/>
<gene>
    <name evidence="12" type="ORF">PROFUN_05250</name>
</gene>
<dbReference type="STRING" id="1890364.A0A2P6NRG4"/>
<evidence type="ECO:0000256" key="8">
    <source>
        <dbReference type="ARBA" id="ARBA00022694"/>
    </source>
</evidence>
<dbReference type="EMBL" id="MDYQ01000030">
    <property type="protein sequence ID" value="PRP86468.1"/>
    <property type="molecule type" value="Genomic_DNA"/>
</dbReference>
<keyword evidence="13" id="KW-1185">Reference proteome</keyword>
<keyword evidence="6" id="KW-0963">Cytoplasm</keyword>
<feature type="repeat" description="WD" evidence="11">
    <location>
        <begin position="658"/>
        <end position="689"/>
    </location>
</feature>
<reference evidence="12 13" key="1">
    <citation type="journal article" date="2018" name="Genome Biol. Evol.">
        <title>Multiple Roots of Fruiting Body Formation in Amoebozoa.</title>
        <authorList>
            <person name="Hillmann F."/>
            <person name="Forbes G."/>
            <person name="Novohradska S."/>
            <person name="Ferling I."/>
            <person name="Riege K."/>
            <person name="Groth M."/>
            <person name="Westermann M."/>
            <person name="Marz M."/>
            <person name="Spaller T."/>
            <person name="Winckler T."/>
            <person name="Schaap P."/>
            <person name="Glockner G."/>
        </authorList>
    </citation>
    <scope>NUCLEOTIDE SEQUENCE [LARGE SCALE GENOMIC DNA]</scope>
    <source>
        <strain evidence="12 13">Jena</strain>
    </source>
</reference>
<protein>
    <recommendedName>
        <fullName evidence="5">Elongator complex protein 2</fullName>
    </recommendedName>
</protein>
<evidence type="ECO:0000256" key="5">
    <source>
        <dbReference type="ARBA" id="ARBA00020267"/>
    </source>
</evidence>
<dbReference type="FunFam" id="2.130.10.10:FF:000400">
    <property type="entry name" value="Elongator acetyltransferase complex subunit 2"/>
    <property type="match status" value="1"/>
</dbReference>
<dbReference type="InterPro" id="IPR037289">
    <property type="entry name" value="Elp2"/>
</dbReference>
<dbReference type="SUPFAM" id="SSF50978">
    <property type="entry name" value="WD40 repeat-like"/>
    <property type="match status" value="1"/>
</dbReference>
<evidence type="ECO:0000256" key="9">
    <source>
        <dbReference type="ARBA" id="ARBA00022737"/>
    </source>
</evidence>
<evidence type="ECO:0000256" key="2">
    <source>
        <dbReference type="ARBA" id="ARBA00004496"/>
    </source>
</evidence>
<dbReference type="InterPro" id="IPR001680">
    <property type="entry name" value="WD40_rpt"/>
</dbReference>
<evidence type="ECO:0000256" key="3">
    <source>
        <dbReference type="ARBA" id="ARBA00005043"/>
    </source>
</evidence>
<dbReference type="AlphaFoldDB" id="A0A2P6NRG4"/>
<dbReference type="PROSITE" id="PS50294">
    <property type="entry name" value="WD_REPEATS_REGION"/>
    <property type="match status" value="1"/>
</dbReference>
<evidence type="ECO:0000313" key="13">
    <source>
        <dbReference type="Proteomes" id="UP000241769"/>
    </source>
</evidence>
<dbReference type="PANTHER" id="PTHR44111">
    <property type="entry name" value="ELONGATOR COMPLEX PROTEIN 2"/>
    <property type="match status" value="1"/>
</dbReference>
<dbReference type="SUPFAM" id="SSF50998">
    <property type="entry name" value="Quinoprotein alcohol dehydrogenase-like"/>
    <property type="match status" value="1"/>
</dbReference>
<dbReference type="SMART" id="SM00320">
    <property type="entry name" value="WD40"/>
    <property type="match status" value="12"/>
</dbReference>
<keyword evidence="9" id="KW-0677">Repeat</keyword>
<accession>A0A2P6NRG4</accession>
<dbReference type="InterPro" id="IPR036322">
    <property type="entry name" value="WD40_repeat_dom_sf"/>
</dbReference>
<organism evidence="12 13">
    <name type="scientific">Planoprotostelium fungivorum</name>
    <dbReference type="NCBI Taxonomy" id="1890364"/>
    <lineage>
        <taxon>Eukaryota</taxon>
        <taxon>Amoebozoa</taxon>
        <taxon>Evosea</taxon>
        <taxon>Variosea</taxon>
        <taxon>Cavosteliida</taxon>
        <taxon>Cavosteliaceae</taxon>
        <taxon>Planoprotostelium</taxon>
    </lineage>
</organism>
<keyword evidence="10" id="KW-0539">Nucleus</keyword>
<dbReference type="Proteomes" id="UP000241769">
    <property type="component" value="Unassembled WGS sequence"/>
</dbReference>
<name>A0A2P6NRG4_9EUKA</name>
<dbReference type="Pfam" id="PF00400">
    <property type="entry name" value="WD40"/>
    <property type="match status" value="8"/>
</dbReference>
<evidence type="ECO:0000256" key="7">
    <source>
        <dbReference type="ARBA" id="ARBA00022574"/>
    </source>
</evidence>
<dbReference type="GO" id="GO:0005737">
    <property type="term" value="C:cytoplasm"/>
    <property type="evidence" value="ECO:0007669"/>
    <property type="project" value="UniProtKB-SubCell"/>
</dbReference>
<dbReference type="InParanoid" id="A0A2P6NRG4"/>
<keyword evidence="7 11" id="KW-0853">WD repeat</keyword>
<dbReference type="GO" id="GO:0005634">
    <property type="term" value="C:nucleus"/>
    <property type="evidence" value="ECO:0007669"/>
    <property type="project" value="UniProtKB-SubCell"/>
</dbReference>
<evidence type="ECO:0000256" key="10">
    <source>
        <dbReference type="ARBA" id="ARBA00023242"/>
    </source>
</evidence>
<comment type="similarity">
    <text evidence="4">Belongs to the WD repeat ELP2 family.</text>
</comment>
<feature type="repeat" description="WD" evidence="11">
    <location>
        <begin position="214"/>
        <end position="250"/>
    </location>
</feature>
<evidence type="ECO:0000313" key="12">
    <source>
        <dbReference type="EMBL" id="PRP86468.1"/>
    </source>
</evidence>
<keyword evidence="8" id="KW-0819">tRNA processing</keyword>
<evidence type="ECO:0000256" key="11">
    <source>
        <dbReference type="PROSITE-ProRule" id="PRU00221"/>
    </source>
</evidence>
<dbReference type="Gene3D" id="2.130.10.10">
    <property type="entry name" value="YVTN repeat-like/Quinoprotein amine dehydrogenase"/>
    <property type="match status" value="5"/>
</dbReference>
<proteinExistence type="inferred from homology"/>
<evidence type="ECO:0000256" key="4">
    <source>
        <dbReference type="ARBA" id="ARBA00005881"/>
    </source>
</evidence>
<evidence type="ECO:0000256" key="6">
    <source>
        <dbReference type="ARBA" id="ARBA00022490"/>
    </source>
</evidence>
<comment type="subcellular location">
    <subcellularLocation>
        <location evidence="2">Cytoplasm</location>
    </subcellularLocation>
    <subcellularLocation>
        <location evidence="1">Nucleus</location>
    </subcellularLocation>
</comment>
<dbReference type="PANTHER" id="PTHR44111:SF1">
    <property type="entry name" value="ELONGATOR COMPLEX PROTEIN 2"/>
    <property type="match status" value="1"/>
</dbReference>
<dbReference type="PROSITE" id="PS50082">
    <property type="entry name" value="WD_REPEATS_2"/>
    <property type="match status" value="2"/>
</dbReference>
<dbReference type="GO" id="GO:0033588">
    <property type="term" value="C:elongator holoenzyme complex"/>
    <property type="evidence" value="ECO:0007669"/>
    <property type="project" value="InterPro"/>
</dbReference>
<dbReference type="FunCoup" id="A0A2P6NRG4">
    <property type="interactions" value="461"/>
</dbReference>
<dbReference type="GO" id="GO:0002098">
    <property type="term" value="P:tRNA wobble uridine modification"/>
    <property type="evidence" value="ECO:0007669"/>
    <property type="project" value="InterPro"/>
</dbReference>